<dbReference type="InterPro" id="IPR017459">
    <property type="entry name" value="Glycosyl_Trfase_fam3_N_dom"/>
</dbReference>
<dbReference type="PANTHER" id="PTHR10515">
    <property type="entry name" value="THYMIDINE PHOSPHORYLASE"/>
    <property type="match status" value="1"/>
</dbReference>
<dbReference type="SUPFAM" id="SSF47648">
    <property type="entry name" value="Nucleoside phosphorylase/phosphoribosyltransferase N-terminal domain"/>
    <property type="match status" value="1"/>
</dbReference>
<dbReference type="AlphaFoldDB" id="A0A1G6BNU5"/>
<keyword evidence="5" id="KW-0808">Transferase</keyword>
<dbReference type="GO" id="GO:0006213">
    <property type="term" value="P:pyrimidine nucleoside metabolic process"/>
    <property type="evidence" value="ECO:0007669"/>
    <property type="project" value="InterPro"/>
</dbReference>
<protein>
    <recommendedName>
        <fullName evidence="3">thymidine phosphorylase</fullName>
        <ecNumber evidence="3">2.4.2.4</ecNumber>
    </recommendedName>
</protein>
<evidence type="ECO:0000313" key="8">
    <source>
        <dbReference type="EMBL" id="SDB22326.1"/>
    </source>
</evidence>
<dbReference type="InterPro" id="IPR000053">
    <property type="entry name" value="Thymidine/pyrmidine_PPase"/>
</dbReference>
<proteinExistence type="inferred from homology"/>
<dbReference type="InterPro" id="IPR036320">
    <property type="entry name" value="Glycosyl_Trfase_fam3_N_dom_sf"/>
</dbReference>
<evidence type="ECO:0000256" key="5">
    <source>
        <dbReference type="ARBA" id="ARBA00022679"/>
    </source>
</evidence>
<comment type="subunit">
    <text evidence="2">Homodimer.</text>
</comment>
<comment type="similarity">
    <text evidence="1">Belongs to the thymidine/pyrimidine-nucleoside phosphorylase family.</text>
</comment>
<keyword evidence="4" id="KW-0328">Glycosyltransferase</keyword>
<dbReference type="PIRSF" id="PIRSF000478">
    <property type="entry name" value="TP_PyNP"/>
    <property type="match status" value="1"/>
</dbReference>
<keyword evidence="9" id="KW-1185">Reference proteome</keyword>
<dbReference type="SMART" id="SM00941">
    <property type="entry name" value="PYNP_C"/>
    <property type="match status" value="1"/>
</dbReference>
<organism evidence="8 9">
    <name type="scientific">Bauldia litoralis</name>
    <dbReference type="NCBI Taxonomy" id="665467"/>
    <lineage>
        <taxon>Bacteria</taxon>
        <taxon>Pseudomonadati</taxon>
        <taxon>Pseudomonadota</taxon>
        <taxon>Alphaproteobacteria</taxon>
        <taxon>Hyphomicrobiales</taxon>
        <taxon>Kaistiaceae</taxon>
        <taxon>Bauldia</taxon>
    </lineage>
</organism>
<evidence type="ECO:0000313" key="9">
    <source>
        <dbReference type="Proteomes" id="UP000199071"/>
    </source>
</evidence>
<dbReference type="NCBIfam" id="TIGR02644">
    <property type="entry name" value="Y_phosphoryl"/>
    <property type="match status" value="1"/>
</dbReference>
<dbReference type="OrthoDB" id="341217at2"/>
<sequence length="444" mass="46029">MQPQDIIRRKRDGEVLDASDIAAFVRGIGDGEVSEGQIGAFTMAVYLNGMTAPERVALSLAMRDSGRVLDWSAMGIDEKLLIEKHSSGGVGDEKITLLVIPLAAACGVFAPNLSGWGLDYCGGEIDMLDSIPGYDTAPSSETFMAAVKSAGGAIIGPTPDLAPADRKIFKVRDVTATVESVALITGSIMSKKLAAGPRGMVITVGSGSGAYMATPDDARELAESMSEVASGAGLPSVMLLTDLNAFVGTAIGAATEVIETVDFLTGRHRDARVTDLTLTVTAEMIVLAGLETDIDAARALAASRLKDGSAARHFGLMVKALGGPADFVERPADHLPAAAVIKPVFATESGFVAGMNTREIGLALVGLGGGRKLPEEAIDLSVGLTDFRQVGDAVGPDRPLCTIHARSEAEWETAAARVRAAVQISDTPPAPLGPIVIERIARSP</sequence>
<dbReference type="PANTHER" id="PTHR10515:SF0">
    <property type="entry name" value="THYMIDINE PHOSPHORYLASE"/>
    <property type="match status" value="1"/>
</dbReference>
<dbReference type="GO" id="GO:0005829">
    <property type="term" value="C:cytosol"/>
    <property type="evidence" value="ECO:0007669"/>
    <property type="project" value="TreeGrafter"/>
</dbReference>
<evidence type="ECO:0000259" key="7">
    <source>
        <dbReference type="SMART" id="SM00941"/>
    </source>
</evidence>
<dbReference type="InterPro" id="IPR013102">
    <property type="entry name" value="PYNP_C"/>
</dbReference>
<dbReference type="Gene3D" id="3.40.1030.10">
    <property type="entry name" value="Nucleoside phosphorylase/phosphoribosyltransferase catalytic domain"/>
    <property type="match status" value="1"/>
</dbReference>
<dbReference type="SUPFAM" id="SSF52418">
    <property type="entry name" value="Nucleoside phosphorylase/phosphoribosyltransferase catalytic domain"/>
    <property type="match status" value="1"/>
</dbReference>
<dbReference type="EC" id="2.4.2.4" evidence="3"/>
<dbReference type="InterPro" id="IPR018090">
    <property type="entry name" value="Pyrmidine_PPas_bac/euk"/>
</dbReference>
<dbReference type="Proteomes" id="UP000199071">
    <property type="component" value="Unassembled WGS sequence"/>
</dbReference>
<dbReference type="SUPFAM" id="SSF54680">
    <property type="entry name" value="Pyrimidine nucleoside phosphorylase C-terminal domain"/>
    <property type="match status" value="1"/>
</dbReference>
<dbReference type="EMBL" id="FMXQ01000003">
    <property type="protein sequence ID" value="SDB22326.1"/>
    <property type="molecule type" value="Genomic_DNA"/>
</dbReference>
<comment type="catalytic activity">
    <reaction evidence="6">
        <text>thymidine + phosphate = 2-deoxy-alpha-D-ribose 1-phosphate + thymine</text>
        <dbReference type="Rhea" id="RHEA:16037"/>
        <dbReference type="ChEBI" id="CHEBI:17748"/>
        <dbReference type="ChEBI" id="CHEBI:17821"/>
        <dbReference type="ChEBI" id="CHEBI:43474"/>
        <dbReference type="ChEBI" id="CHEBI:57259"/>
        <dbReference type="EC" id="2.4.2.4"/>
    </reaction>
</comment>
<dbReference type="GO" id="GO:0004645">
    <property type="term" value="F:1,4-alpha-oligoglucan phosphorylase activity"/>
    <property type="evidence" value="ECO:0007669"/>
    <property type="project" value="InterPro"/>
</dbReference>
<dbReference type="NCBIfam" id="NF004490">
    <property type="entry name" value="PRK05820.1"/>
    <property type="match status" value="1"/>
</dbReference>
<reference evidence="8 9" key="1">
    <citation type="submission" date="2016-10" db="EMBL/GenBank/DDBJ databases">
        <authorList>
            <person name="de Groot N.N."/>
        </authorList>
    </citation>
    <scope>NUCLEOTIDE SEQUENCE [LARGE SCALE GENOMIC DNA]</scope>
    <source>
        <strain evidence="8 9">ATCC 35022</strain>
    </source>
</reference>
<evidence type="ECO:0000256" key="4">
    <source>
        <dbReference type="ARBA" id="ARBA00022676"/>
    </source>
</evidence>
<name>A0A1G6BNU5_9HYPH</name>
<dbReference type="FunFam" id="3.40.1030.10:FF:000003">
    <property type="entry name" value="Pyrimidine-nucleoside phosphorylase"/>
    <property type="match status" value="1"/>
</dbReference>
<dbReference type="Pfam" id="PF02885">
    <property type="entry name" value="Glycos_trans_3N"/>
    <property type="match status" value="1"/>
</dbReference>
<evidence type="ECO:0000256" key="3">
    <source>
        <dbReference type="ARBA" id="ARBA00011892"/>
    </source>
</evidence>
<feature type="domain" description="Pyrimidine nucleoside phosphorylase C-terminal" evidence="7">
    <location>
        <begin position="351"/>
        <end position="425"/>
    </location>
</feature>
<accession>A0A1G6BNU5</accession>
<dbReference type="Pfam" id="PF00591">
    <property type="entry name" value="Glycos_transf_3"/>
    <property type="match status" value="1"/>
</dbReference>
<dbReference type="STRING" id="665467.SAMN02982931_01674"/>
<dbReference type="Gene3D" id="3.90.1170.30">
    <property type="entry name" value="Pyrimidine nucleoside phosphorylase-like, C-terminal domain"/>
    <property type="match status" value="1"/>
</dbReference>
<dbReference type="InterPro" id="IPR035902">
    <property type="entry name" value="Nuc_phospho_transferase"/>
</dbReference>
<dbReference type="Gene3D" id="1.20.970.10">
    <property type="entry name" value="Transferase, Pyrimidine Nucleoside Phosphorylase, Chain C"/>
    <property type="match status" value="1"/>
</dbReference>
<gene>
    <name evidence="8" type="ORF">SAMN02982931_01674</name>
</gene>
<dbReference type="RefSeq" id="WP_090875958.1">
    <property type="nucleotide sequence ID" value="NZ_FMXQ01000003.1"/>
</dbReference>
<evidence type="ECO:0000256" key="6">
    <source>
        <dbReference type="ARBA" id="ARBA00048550"/>
    </source>
</evidence>
<dbReference type="GO" id="GO:0009032">
    <property type="term" value="F:thymidine phosphorylase activity"/>
    <property type="evidence" value="ECO:0007669"/>
    <property type="project" value="UniProtKB-EC"/>
</dbReference>
<evidence type="ECO:0000256" key="1">
    <source>
        <dbReference type="ARBA" id="ARBA00006915"/>
    </source>
</evidence>
<dbReference type="GO" id="GO:0006206">
    <property type="term" value="P:pyrimidine nucleobase metabolic process"/>
    <property type="evidence" value="ECO:0007669"/>
    <property type="project" value="InterPro"/>
</dbReference>
<dbReference type="InterPro" id="IPR036566">
    <property type="entry name" value="PYNP-like_C_sf"/>
</dbReference>
<dbReference type="Pfam" id="PF07831">
    <property type="entry name" value="PYNP_C"/>
    <property type="match status" value="1"/>
</dbReference>
<dbReference type="InterPro" id="IPR000312">
    <property type="entry name" value="Glycosyl_Trfase_fam3"/>
</dbReference>
<evidence type="ECO:0000256" key="2">
    <source>
        <dbReference type="ARBA" id="ARBA00011738"/>
    </source>
</evidence>